<keyword evidence="1" id="KW-0472">Membrane</keyword>
<feature type="transmembrane region" description="Helical" evidence="1">
    <location>
        <begin position="23"/>
        <end position="52"/>
    </location>
</feature>
<dbReference type="AlphaFoldDB" id="T2JIF1"/>
<accession>T2JIF1</accession>
<organism evidence="2 3">
    <name type="scientific">Crocosphaera watsonii WH 0401</name>
    <dbReference type="NCBI Taxonomy" id="555881"/>
    <lineage>
        <taxon>Bacteria</taxon>
        <taxon>Bacillati</taxon>
        <taxon>Cyanobacteriota</taxon>
        <taxon>Cyanophyceae</taxon>
        <taxon>Oscillatoriophycideae</taxon>
        <taxon>Chroococcales</taxon>
        <taxon>Aphanothecaceae</taxon>
        <taxon>Crocosphaera</taxon>
    </lineage>
</organism>
<protein>
    <submittedName>
        <fullName evidence="2">Uncharacterized protein</fullName>
    </submittedName>
</protein>
<gene>
    <name evidence="2" type="ORF">CWATWH0401_3693</name>
</gene>
<keyword evidence="1" id="KW-0812">Transmembrane</keyword>
<evidence type="ECO:0000313" key="2">
    <source>
        <dbReference type="EMBL" id="CCQ64267.1"/>
    </source>
</evidence>
<reference evidence="2 3" key="2">
    <citation type="submission" date="2013-09" db="EMBL/GenBank/DDBJ databases">
        <title>Whole genome comparison of six Crocosphaera watsonii strains with differing phenotypes.</title>
        <authorList>
            <person name="Bench S.R."/>
            <person name="Heller P."/>
            <person name="Frank I."/>
            <person name="Arciniega M."/>
            <person name="Shilova I.N."/>
            <person name="Zehr J.P."/>
        </authorList>
    </citation>
    <scope>NUCLEOTIDE SEQUENCE [LARGE SCALE GENOMIC DNA]</scope>
    <source>
        <strain evidence="2 3">WH 0401</strain>
    </source>
</reference>
<sequence length="62" mass="7214">MMVFDVNDIPRYLGMRIKQTKNILTNFCPAMVVLCILYFYILSLLGILVSAIDRDSIFCFLF</sequence>
<dbReference type="EMBL" id="CAQM01000854">
    <property type="protein sequence ID" value="CCQ64267.1"/>
    <property type="molecule type" value="Genomic_DNA"/>
</dbReference>
<proteinExistence type="predicted"/>
<evidence type="ECO:0000313" key="3">
    <source>
        <dbReference type="Proteomes" id="UP000018198"/>
    </source>
</evidence>
<reference evidence="2 3" key="1">
    <citation type="submission" date="2013-01" db="EMBL/GenBank/DDBJ databases">
        <authorList>
            <person name="Bench S."/>
        </authorList>
    </citation>
    <scope>NUCLEOTIDE SEQUENCE [LARGE SCALE GENOMIC DNA]</scope>
    <source>
        <strain evidence="2 3">WH 0401</strain>
    </source>
</reference>
<evidence type="ECO:0000256" key="1">
    <source>
        <dbReference type="SAM" id="Phobius"/>
    </source>
</evidence>
<keyword evidence="1" id="KW-1133">Transmembrane helix</keyword>
<comment type="caution">
    <text evidence="2">The sequence shown here is derived from an EMBL/GenBank/DDBJ whole genome shotgun (WGS) entry which is preliminary data.</text>
</comment>
<dbReference type="Proteomes" id="UP000018198">
    <property type="component" value="Unassembled WGS sequence"/>
</dbReference>
<name>T2JIF1_CROWT</name>